<proteinExistence type="predicted"/>
<dbReference type="Proteomes" id="UP001257627">
    <property type="component" value="Unassembled WGS sequence"/>
</dbReference>
<comment type="caution">
    <text evidence="1">The sequence shown here is derived from an EMBL/GenBank/DDBJ whole genome shotgun (WGS) entry which is preliminary data.</text>
</comment>
<dbReference type="RefSeq" id="WP_060895443.1">
    <property type="nucleotide sequence ID" value="NZ_JAPEMK010000001.1"/>
</dbReference>
<keyword evidence="2" id="KW-1185">Reference proteome</keyword>
<accession>A0ABU3UFW2</accession>
<dbReference type="EMBL" id="JARAKF010000001">
    <property type="protein sequence ID" value="MDU8992802.1"/>
    <property type="molecule type" value="Genomic_DNA"/>
</dbReference>
<evidence type="ECO:0000313" key="1">
    <source>
        <dbReference type="EMBL" id="MDU8992802.1"/>
    </source>
</evidence>
<evidence type="ECO:0008006" key="3">
    <source>
        <dbReference type="Google" id="ProtNLM"/>
    </source>
</evidence>
<name>A0ABU3UFW2_9ACTN</name>
<organism evidence="1 2">
    <name type="scientific">Streptomyces mirabilis</name>
    <dbReference type="NCBI Taxonomy" id="68239"/>
    <lineage>
        <taxon>Bacteria</taxon>
        <taxon>Bacillati</taxon>
        <taxon>Actinomycetota</taxon>
        <taxon>Actinomycetes</taxon>
        <taxon>Kitasatosporales</taxon>
        <taxon>Streptomycetaceae</taxon>
        <taxon>Streptomyces</taxon>
    </lineage>
</organism>
<gene>
    <name evidence="1" type="ORF">PU648_10605</name>
</gene>
<sequence>MPQQRRQGRLGRTPSPARLAHRAAVAGSLALLPLAVGCDAGGEEAAAERKASKKTAAVEVVAPADVEVIANLTGCKVTIRIEAKELREGACHTETGDYLITTFPEERHKVTWLDSAAIYGGTYLVGPRWAISAEPKVLEPLRAKVGGTVRRLRDSSATTAP</sequence>
<reference evidence="1 2" key="1">
    <citation type="submission" date="2023-02" db="EMBL/GenBank/DDBJ databases">
        <authorList>
            <person name="Maleckis M."/>
        </authorList>
    </citation>
    <scope>NUCLEOTIDE SEQUENCE [LARGE SCALE GENOMIC DNA]</scope>
    <source>
        <strain evidence="1 2">P8-A2</strain>
    </source>
</reference>
<protein>
    <recommendedName>
        <fullName evidence="3">Lipoprotein</fullName>
    </recommendedName>
</protein>
<evidence type="ECO:0000313" key="2">
    <source>
        <dbReference type="Proteomes" id="UP001257627"/>
    </source>
</evidence>